<dbReference type="AlphaFoldDB" id="A0AAD1YUW9"/>
<keyword evidence="2" id="KW-0804">Transcription</keyword>
<gene>
    <name evidence="4" type="ORF">FPE_LOCUS4156</name>
</gene>
<comment type="similarity">
    <text evidence="3">Belongs to the GRAS family.</text>
</comment>
<evidence type="ECO:0000256" key="1">
    <source>
        <dbReference type="ARBA" id="ARBA00023015"/>
    </source>
</evidence>
<dbReference type="InterPro" id="IPR005202">
    <property type="entry name" value="TF_GRAS"/>
</dbReference>
<evidence type="ECO:0000313" key="4">
    <source>
        <dbReference type="EMBL" id="CAI9756726.1"/>
    </source>
</evidence>
<dbReference type="PANTHER" id="PTHR31636">
    <property type="entry name" value="OSJNBA0084A10.13 PROTEIN-RELATED"/>
    <property type="match status" value="1"/>
</dbReference>
<evidence type="ECO:0000313" key="5">
    <source>
        <dbReference type="Proteomes" id="UP000834106"/>
    </source>
</evidence>
<sequence>MEAMNGLLSFPNYENLNQDSARVQQEQGGEWGEILLEEMNLWPHFDNTPPLDTSEVEEIVDSFFNVECYERDNANKSPNDENGEFNQYKEKGLDTQLANRMLSQIWSRVSPWGDSLQRVAYCFAVGLKNRLCLLQNVNAGSFSNGAIDVSLVTREENNEAFDLLHQTTPTLASRIEGPPKLFRITGIIGDQDPQEFDTSMKGLVEEACSLGIQLEFNMIAEPVTTIPRTSPERIKIENFHLAEQIRNVIAFEGSNRIERHERADQWRRQLARAGFQVVGMKCMSQARTMISAYGSDGYTISSEKGCLLLGWKGRPIMLASAWQVHHANSS</sequence>
<dbReference type="PROSITE" id="PS50985">
    <property type="entry name" value="GRAS"/>
    <property type="match status" value="1"/>
</dbReference>
<dbReference type="Pfam" id="PF03514">
    <property type="entry name" value="GRAS"/>
    <property type="match status" value="1"/>
</dbReference>
<keyword evidence="5" id="KW-1185">Reference proteome</keyword>
<name>A0AAD1YUW9_9LAMI</name>
<feature type="region of interest" description="SAW" evidence="3">
    <location>
        <begin position="250"/>
        <end position="323"/>
    </location>
</feature>
<accession>A0AAD1YUW9</accession>
<dbReference type="Proteomes" id="UP000834106">
    <property type="component" value="Chromosome 2"/>
</dbReference>
<evidence type="ECO:0000256" key="3">
    <source>
        <dbReference type="PROSITE-ProRule" id="PRU01191"/>
    </source>
</evidence>
<dbReference type="EMBL" id="OU503037">
    <property type="protein sequence ID" value="CAI9756726.1"/>
    <property type="molecule type" value="Genomic_DNA"/>
</dbReference>
<proteinExistence type="inferred from homology"/>
<organism evidence="4 5">
    <name type="scientific">Fraxinus pennsylvanica</name>
    <dbReference type="NCBI Taxonomy" id="56036"/>
    <lineage>
        <taxon>Eukaryota</taxon>
        <taxon>Viridiplantae</taxon>
        <taxon>Streptophyta</taxon>
        <taxon>Embryophyta</taxon>
        <taxon>Tracheophyta</taxon>
        <taxon>Spermatophyta</taxon>
        <taxon>Magnoliopsida</taxon>
        <taxon>eudicotyledons</taxon>
        <taxon>Gunneridae</taxon>
        <taxon>Pentapetalae</taxon>
        <taxon>asterids</taxon>
        <taxon>lamiids</taxon>
        <taxon>Lamiales</taxon>
        <taxon>Oleaceae</taxon>
        <taxon>Oleeae</taxon>
        <taxon>Fraxinus</taxon>
    </lineage>
</organism>
<reference evidence="4" key="1">
    <citation type="submission" date="2023-05" db="EMBL/GenBank/DDBJ databases">
        <authorList>
            <person name="Huff M."/>
        </authorList>
    </citation>
    <scope>NUCLEOTIDE SEQUENCE</scope>
</reference>
<comment type="caution">
    <text evidence="3">Lacks conserved residue(s) required for the propagation of feature annotation.</text>
</comment>
<protein>
    <submittedName>
        <fullName evidence="4">Uncharacterized protein</fullName>
    </submittedName>
</protein>
<evidence type="ECO:0000256" key="2">
    <source>
        <dbReference type="ARBA" id="ARBA00023163"/>
    </source>
</evidence>
<keyword evidence="1" id="KW-0805">Transcription regulation</keyword>